<reference evidence="2" key="2">
    <citation type="submission" date="2014-07" db="EMBL/GenBank/DDBJ databases">
        <authorList>
            <person name="Hull J."/>
        </authorList>
    </citation>
    <scope>NUCLEOTIDE SEQUENCE</scope>
</reference>
<protein>
    <submittedName>
        <fullName evidence="2">ATP-dependent Clp protease proteolytic subunit 2</fullName>
    </submittedName>
</protein>
<dbReference type="GO" id="GO:0008233">
    <property type="term" value="F:peptidase activity"/>
    <property type="evidence" value="ECO:0007669"/>
    <property type="project" value="UniProtKB-KW"/>
</dbReference>
<dbReference type="EMBL" id="GBHO01028914">
    <property type="protein sequence ID" value="JAG14690.1"/>
    <property type="molecule type" value="Transcribed_RNA"/>
</dbReference>
<sequence length="173" mass="19030">MRAVIASVLVTLIYCSSSNGRSIAPLDDPYVWSNELVWDSSSKVSLILNYKENGDFAATLRLGSWNHDYAEDMPILAATLWTNIYTEFVYAKYGVGLNLDLVNAVVTGDTKGELKYLVKNMIVILTDKLALGGTIQGEQFSITAFGANLLTFGLETQVDLNTDLSIKQISTNY</sequence>
<keyword evidence="1" id="KW-0732">Signal</keyword>
<evidence type="ECO:0000313" key="2">
    <source>
        <dbReference type="EMBL" id="JAG14690.1"/>
    </source>
</evidence>
<organism evidence="2">
    <name type="scientific">Lygus hesperus</name>
    <name type="common">Western plant bug</name>
    <dbReference type="NCBI Taxonomy" id="30085"/>
    <lineage>
        <taxon>Eukaryota</taxon>
        <taxon>Metazoa</taxon>
        <taxon>Ecdysozoa</taxon>
        <taxon>Arthropoda</taxon>
        <taxon>Hexapoda</taxon>
        <taxon>Insecta</taxon>
        <taxon>Pterygota</taxon>
        <taxon>Neoptera</taxon>
        <taxon>Paraneoptera</taxon>
        <taxon>Hemiptera</taxon>
        <taxon>Heteroptera</taxon>
        <taxon>Panheteroptera</taxon>
        <taxon>Cimicomorpha</taxon>
        <taxon>Miridae</taxon>
        <taxon>Mirini</taxon>
        <taxon>Lygus</taxon>
    </lineage>
</organism>
<feature type="chain" id="PRO_5002051290" evidence="1">
    <location>
        <begin position="21"/>
        <end position="173"/>
    </location>
</feature>
<evidence type="ECO:0000256" key="1">
    <source>
        <dbReference type="SAM" id="SignalP"/>
    </source>
</evidence>
<keyword evidence="2" id="KW-0645">Protease</keyword>
<dbReference type="AlphaFoldDB" id="A0A0A9XC90"/>
<gene>
    <name evidence="2" type="primary">clpP2</name>
    <name evidence="2" type="ORF">CM83_31256</name>
</gene>
<feature type="signal peptide" evidence="1">
    <location>
        <begin position="1"/>
        <end position="20"/>
    </location>
</feature>
<dbReference type="GO" id="GO:0006508">
    <property type="term" value="P:proteolysis"/>
    <property type="evidence" value="ECO:0007669"/>
    <property type="project" value="UniProtKB-KW"/>
</dbReference>
<proteinExistence type="predicted"/>
<name>A0A0A9XC90_LYGHE</name>
<reference evidence="2" key="1">
    <citation type="journal article" date="2014" name="PLoS ONE">
        <title>Transcriptome-Based Identification of ABC Transporters in the Western Tarnished Plant Bug Lygus hesperus.</title>
        <authorList>
            <person name="Hull J.J."/>
            <person name="Chaney K."/>
            <person name="Geib S.M."/>
            <person name="Fabrick J.A."/>
            <person name="Brent C.S."/>
            <person name="Walsh D."/>
            <person name="Lavine L.C."/>
        </authorList>
    </citation>
    <scope>NUCLEOTIDE SEQUENCE</scope>
</reference>
<accession>A0A0A9XC90</accession>
<keyword evidence="2" id="KW-0378">Hydrolase</keyword>